<dbReference type="EMBL" id="JXTC01000097">
    <property type="protein sequence ID" value="PON89244.1"/>
    <property type="molecule type" value="Genomic_DNA"/>
</dbReference>
<sequence length="63" mass="7123">MAEWAPQKMIGEDKTRQEPSFGPLLLVRLRCVATRSTTLKTWCYLLESCLARPPTHPPTLLVA</sequence>
<gene>
    <name evidence="1" type="ORF">TorRG33x02_151070</name>
</gene>
<evidence type="ECO:0000313" key="1">
    <source>
        <dbReference type="EMBL" id="PON89244.1"/>
    </source>
</evidence>
<name>A0A2P5EUM4_TREOI</name>
<evidence type="ECO:0000313" key="2">
    <source>
        <dbReference type="Proteomes" id="UP000237000"/>
    </source>
</evidence>
<reference evidence="2" key="1">
    <citation type="submission" date="2016-06" db="EMBL/GenBank/DDBJ databases">
        <title>Parallel loss of symbiosis genes in relatives of nitrogen-fixing non-legume Parasponia.</title>
        <authorList>
            <person name="Van Velzen R."/>
            <person name="Holmer R."/>
            <person name="Bu F."/>
            <person name="Rutten L."/>
            <person name="Van Zeijl A."/>
            <person name="Liu W."/>
            <person name="Santuari L."/>
            <person name="Cao Q."/>
            <person name="Sharma T."/>
            <person name="Shen D."/>
            <person name="Roswanjaya Y."/>
            <person name="Wardhani T."/>
            <person name="Kalhor M.S."/>
            <person name="Jansen J."/>
            <person name="Van den Hoogen J."/>
            <person name="Gungor B."/>
            <person name="Hartog M."/>
            <person name="Hontelez J."/>
            <person name="Verver J."/>
            <person name="Yang W.-C."/>
            <person name="Schijlen E."/>
            <person name="Repin R."/>
            <person name="Schilthuizen M."/>
            <person name="Schranz E."/>
            <person name="Heidstra R."/>
            <person name="Miyata K."/>
            <person name="Fedorova E."/>
            <person name="Kohlen W."/>
            <person name="Bisseling T."/>
            <person name="Smit S."/>
            <person name="Geurts R."/>
        </authorList>
    </citation>
    <scope>NUCLEOTIDE SEQUENCE [LARGE SCALE GENOMIC DNA]</scope>
    <source>
        <strain evidence="2">cv. RG33-2</strain>
    </source>
</reference>
<dbReference type="Proteomes" id="UP000237000">
    <property type="component" value="Unassembled WGS sequence"/>
</dbReference>
<protein>
    <submittedName>
        <fullName evidence="1">Uncharacterized protein</fullName>
    </submittedName>
</protein>
<accession>A0A2P5EUM4</accession>
<dbReference type="AlphaFoldDB" id="A0A2P5EUM4"/>
<comment type="caution">
    <text evidence="1">The sequence shown here is derived from an EMBL/GenBank/DDBJ whole genome shotgun (WGS) entry which is preliminary data.</text>
</comment>
<proteinExistence type="predicted"/>
<organism evidence="1 2">
    <name type="scientific">Trema orientale</name>
    <name type="common">Charcoal tree</name>
    <name type="synonym">Celtis orientalis</name>
    <dbReference type="NCBI Taxonomy" id="63057"/>
    <lineage>
        <taxon>Eukaryota</taxon>
        <taxon>Viridiplantae</taxon>
        <taxon>Streptophyta</taxon>
        <taxon>Embryophyta</taxon>
        <taxon>Tracheophyta</taxon>
        <taxon>Spermatophyta</taxon>
        <taxon>Magnoliopsida</taxon>
        <taxon>eudicotyledons</taxon>
        <taxon>Gunneridae</taxon>
        <taxon>Pentapetalae</taxon>
        <taxon>rosids</taxon>
        <taxon>fabids</taxon>
        <taxon>Rosales</taxon>
        <taxon>Cannabaceae</taxon>
        <taxon>Trema</taxon>
    </lineage>
</organism>
<dbReference type="InParanoid" id="A0A2P5EUM4"/>
<keyword evidence="2" id="KW-1185">Reference proteome</keyword>